<reference evidence="6 7" key="1">
    <citation type="submission" date="2016-10" db="EMBL/GenBank/DDBJ databases">
        <authorList>
            <person name="de Groot N.N."/>
        </authorList>
    </citation>
    <scope>NUCLEOTIDE SEQUENCE [LARGE SCALE GENOMIC DNA]</scope>
    <source>
        <strain evidence="6 7">LMG 2158</strain>
    </source>
</reference>
<evidence type="ECO:0000256" key="3">
    <source>
        <dbReference type="ARBA" id="ARBA00023163"/>
    </source>
</evidence>
<evidence type="ECO:0000256" key="4">
    <source>
        <dbReference type="PROSITE-ProRule" id="PRU00335"/>
    </source>
</evidence>
<dbReference type="GO" id="GO:0003700">
    <property type="term" value="F:DNA-binding transcription factor activity"/>
    <property type="evidence" value="ECO:0007669"/>
    <property type="project" value="TreeGrafter"/>
</dbReference>
<keyword evidence="2 4" id="KW-0238">DNA-binding</keyword>
<evidence type="ECO:0000313" key="7">
    <source>
        <dbReference type="Proteomes" id="UP000182272"/>
    </source>
</evidence>
<protein>
    <submittedName>
        <fullName evidence="6">Transcriptional regulator, TetR family</fullName>
    </submittedName>
</protein>
<dbReference type="Gene3D" id="1.10.357.10">
    <property type="entry name" value="Tetracycline Repressor, domain 2"/>
    <property type="match status" value="1"/>
</dbReference>
<dbReference type="Pfam" id="PF17918">
    <property type="entry name" value="TetR_C_15"/>
    <property type="match status" value="1"/>
</dbReference>
<feature type="domain" description="HTH tetR-type" evidence="5">
    <location>
        <begin position="22"/>
        <end position="82"/>
    </location>
</feature>
<evidence type="ECO:0000256" key="2">
    <source>
        <dbReference type="ARBA" id="ARBA00023125"/>
    </source>
</evidence>
<accession>A0A1H6NYS0</accession>
<dbReference type="InterPro" id="IPR050109">
    <property type="entry name" value="HTH-type_TetR-like_transc_reg"/>
</dbReference>
<dbReference type="RefSeq" id="WP_010446311.1">
    <property type="nucleotide sequence ID" value="NZ_LT629972.1"/>
</dbReference>
<dbReference type="PROSITE" id="PS50977">
    <property type="entry name" value="HTH_TETR_2"/>
    <property type="match status" value="1"/>
</dbReference>
<dbReference type="PANTHER" id="PTHR30055">
    <property type="entry name" value="HTH-TYPE TRANSCRIPTIONAL REGULATOR RUTR"/>
    <property type="match status" value="1"/>
</dbReference>
<dbReference type="PANTHER" id="PTHR30055:SF234">
    <property type="entry name" value="HTH-TYPE TRANSCRIPTIONAL REGULATOR BETI"/>
    <property type="match status" value="1"/>
</dbReference>
<keyword evidence="3" id="KW-0804">Transcription</keyword>
<dbReference type="PRINTS" id="PR00455">
    <property type="entry name" value="HTHTETR"/>
</dbReference>
<evidence type="ECO:0000259" key="5">
    <source>
        <dbReference type="PROSITE" id="PS50977"/>
    </source>
</evidence>
<dbReference type="OrthoDB" id="9816320at2"/>
<dbReference type="InterPro" id="IPR041669">
    <property type="entry name" value="TetR_C_15"/>
</dbReference>
<organism evidence="6 7">
    <name type="scientific">Pseudomonas asplenii</name>
    <dbReference type="NCBI Taxonomy" id="53407"/>
    <lineage>
        <taxon>Bacteria</taxon>
        <taxon>Pseudomonadati</taxon>
        <taxon>Pseudomonadota</taxon>
        <taxon>Gammaproteobacteria</taxon>
        <taxon>Pseudomonadales</taxon>
        <taxon>Pseudomonadaceae</taxon>
        <taxon>Pseudomonas</taxon>
    </lineage>
</organism>
<evidence type="ECO:0000313" key="6">
    <source>
        <dbReference type="EMBL" id="SEI22242.1"/>
    </source>
</evidence>
<keyword evidence="1" id="KW-0805">Transcription regulation</keyword>
<proteinExistence type="predicted"/>
<dbReference type="GO" id="GO:0000976">
    <property type="term" value="F:transcription cis-regulatory region binding"/>
    <property type="evidence" value="ECO:0007669"/>
    <property type="project" value="TreeGrafter"/>
</dbReference>
<gene>
    <name evidence="6" type="ORF">SAMN05216581_4752</name>
</gene>
<dbReference type="AlphaFoldDB" id="A0A1H6NYS0"/>
<sequence>MTRHREIPPLNPRKLPAQRRSANTVDAILEAAARIFETDGPAACSTNAVAQRAGVSIGSLYQYFPNRDALTVALIERETAQLLNDIQHVHQHDDAIARIRALVRACVAHQLRRPELARVIDFEERRLPLQERHERIANVIHTELTAALTLASAPWVCADVLETAQDLLAMAHGMIDAAGARGETDAVSLEGRVMRALLGFLCG</sequence>
<dbReference type="SUPFAM" id="SSF46689">
    <property type="entry name" value="Homeodomain-like"/>
    <property type="match status" value="1"/>
</dbReference>
<dbReference type="InterPro" id="IPR009057">
    <property type="entry name" value="Homeodomain-like_sf"/>
</dbReference>
<evidence type="ECO:0000256" key="1">
    <source>
        <dbReference type="ARBA" id="ARBA00023015"/>
    </source>
</evidence>
<dbReference type="InterPro" id="IPR001647">
    <property type="entry name" value="HTH_TetR"/>
</dbReference>
<dbReference type="Pfam" id="PF00440">
    <property type="entry name" value="TetR_N"/>
    <property type="match status" value="1"/>
</dbReference>
<dbReference type="EMBL" id="LT629972">
    <property type="protein sequence ID" value="SEI22242.1"/>
    <property type="molecule type" value="Genomic_DNA"/>
</dbReference>
<name>A0A1H6NYS0_9PSED</name>
<dbReference type="Proteomes" id="UP000182272">
    <property type="component" value="Chromosome I"/>
</dbReference>
<feature type="DNA-binding region" description="H-T-H motif" evidence="4">
    <location>
        <begin position="45"/>
        <end position="64"/>
    </location>
</feature>